<dbReference type="KEGG" id="pcz:PCL1606_42510"/>
<organism evidence="3 4">
    <name type="scientific">Pseudomonas chlororaphis</name>
    <dbReference type="NCBI Taxonomy" id="587753"/>
    <lineage>
        <taxon>Bacteria</taxon>
        <taxon>Pseudomonadati</taxon>
        <taxon>Pseudomonadota</taxon>
        <taxon>Gammaproteobacteria</taxon>
        <taxon>Pseudomonadales</taxon>
        <taxon>Pseudomonadaceae</taxon>
        <taxon>Pseudomonas</taxon>
    </lineage>
</organism>
<accession>A0A0D5Y2Y4</accession>
<gene>
    <name evidence="3" type="ORF">PCL1606_42510</name>
</gene>
<sequence length="381" mass="41890">MCITFNRSAQTMKTIPFFRAGKHLDSQGRTVEFSEKDLAASISGYDPALYRAPLVIGHPKDNGPAYGWVRSIGINPKGEATAVPEQVHNDFAEGVAAGTWYPRSASWYAPTDPRNPKPGIYYLRHIGFLGAQPPAIKGLSDIEFDDGEGVLEIEFGDFGDAVSAGVFRRLREWLIDKFSQEDADRVVPGWDVDNLLAESRREDDRPSFTEPTPPSKPTTEEHTVTPTEQAALEAENKRLKSQLAAHQEQQQKAQAEQRHGKNLAFAEGLVGAGKLLPKHAAALIAALDFAEAGDTPLEFGEGDQRKPVIEGLKAIFDDLPKQIDFAEQASKERSGDVHVPTDLEFAEKNTDPDRLNLHNRATALAASKNIPYESAVRQLIK</sequence>
<dbReference type="AlphaFoldDB" id="A0A0D5Y2Y4"/>
<evidence type="ECO:0000256" key="2">
    <source>
        <dbReference type="SAM" id="MobiDB-lite"/>
    </source>
</evidence>
<evidence type="ECO:0000313" key="4">
    <source>
        <dbReference type="Proteomes" id="UP000032748"/>
    </source>
</evidence>
<proteinExistence type="predicted"/>
<name>A0A0D5Y2Y4_9PSED</name>
<evidence type="ECO:0000256" key="1">
    <source>
        <dbReference type="SAM" id="Coils"/>
    </source>
</evidence>
<reference evidence="3 4" key="1">
    <citation type="journal article" date="2015" name="Mol. Plant Microbe Interact.">
        <title>Comparative Genomic Analysis of Pseudomonas chlororaphis PCL1606 Reveals New Insight into Antifungal Compounds Involved in Biocontrol.</title>
        <authorList>
            <person name="Calderon C.E."/>
            <person name="Ramos C."/>
            <person name="de Vicente A."/>
            <person name="Cazorla F.M."/>
        </authorList>
    </citation>
    <scope>NUCLEOTIDE SEQUENCE [LARGE SCALE GENOMIC DNA]</scope>
    <source>
        <strain evidence="3 4">PCL1606</strain>
    </source>
</reference>
<dbReference type="Proteomes" id="UP000032748">
    <property type="component" value="Chromosome"/>
</dbReference>
<dbReference type="EMBL" id="CP011110">
    <property type="protein sequence ID" value="AKA25698.1"/>
    <property type="molecule type" value="Genomic_DNA"/>
</dbReference>
<keyword evidence="1" id="KW-0175">Coiled coil</keyword>
<feature type="region of interest" description="Disordered" evidence="2">
    <location>
        <begin position="197"/>
        <end position="227"/>
    </location>
</feature>
<feature type="coiled-coil region" evidence="1">
    <location>
        <begin position="229"/>
        <end position="256"/>
    </location>
</feature>
<evidence type="ECO:0000313" key="3">
    <source>
        <dbReference type="EMBL" id="AKA25698.1"/>
    </source>
</evidence>
<feature type="compositionally biased region" description="Basic and acidic residues" evidence="2">
    <location>
        <begin position="198"/>
        <end position="207"/>
    </location>
</feature>
<dbReference type="PATRIC" id="fig|587753.10.peg.4248"/>
<protein>
    <submittedName>
        <fullName evidence="3">Peptidase</fullName>
    </submittedName>
</protein>